<protein>
    <recommendedName>
        <fullName evidence="9">Soluble interferon alpha/beta receptor OPG204</fullName>
    </recommendedName>
</protein>
<keyword evidence="3" id="KW-1114">Inhibition of host interferon signaling pathway by virus</keyword>
<dbReference type="PROSITE" id="PS50835">
    <property type="entry name" value="IG_LIKE"/>
    <property type="match status" value="2"/>
</dbReference>
<evidence type="ECO:0000256" key="2">
    <source>
        <dbReference type="ARBA" id="ARBA00022632"/>
    </source>
</evidence>
<keyword evidence="2" id="KW-0945">Host-virus interaction</keyword>
<keyword evidence="5" id="KW-0325">Glycoprotein</keyword>
<feature type="chain" id="PRO_5035215837" description="Soluble interferon alpha/beta receptor OPG204" evidence="12">
    <location>
        <begin position="20"/>
        <end position="473"/>
    </location>
</feature>
<keyword evidence="11" id="KW-0472">Membrane</keyword>
<dbReference type="SUPFAM" id="SSF52200">
    <property type="entry name" value="Toll/Interleukin receptor TIR domain"/>
    <property type="match status" value="1"/>
</dbReference>
<dbReference type="Pfam" id="PF00047">
    <property type="entry name" value="ig"/>
    <property type="match status" value="1"/>
</dbReference>
<feature type="transmembrane region" description="Helical" evidence="11">
    <location>
        <begin position="258"/>
        <end position="279"/>
    </location>
</feature>
<dbReference type="InterPro" id="IPR007110">
    <property type="entry name" value="Ig-like_dom"/>
</dbReference>
<proteinExistence type="predicted"/>
<comment type="subunit">
    <text evidence="8">Interacts with host IFNA1.</text>
</comment>
<dbReference type="Gene3D" id="2.60.40.10">
    <property type="entry name" value="Immunoglobulins"/>
    <property type="match status" value="2"/>
</dbReference>
<keyword evidence="6" id="KW-0922">Interferon antiviral system evasion</keyword>
<evidence type="ECO:0000256" key="5">
    <source>
        <dbReference type="ARBA" id="ARBA00023180"/>
    </source>
</evidence>
<keyword evidence="2" id="KW-0899">Viral immunoevasion</keyword>
<keyword evidence="15" id="KW-1185">Reference proteome</keyword>
<dbReference type="GO" id="GO:0039502">
    <property type="term" value="P:symbiont-mediated suppression of host type I interferon-mediated signaling pathway"/>
    <property type="evidence" value="ECO:0007669"/>
    <property type="project" value="UniProtKB-KW"/>
</dbReference>
<keyword evidence="2" id="KW-1090">Inhibition of host innate immune response by virus</keyword>
<dbReference type="OrthoDB" id="6019866at2759"/>
<evidence type="ECO:0000256" key="11">
    <source>
        <dbReference type="SAM" id="Phobius"/>
    </source>
</evidence>
<dbReference type="InterPro" id="IPR035897">
    <property type="entry name" value="Toll_tir_struct_dom_sf"/>
</dbReference>
<accession>A0A8I6R791</accession>
<reference evidence="14" key="1">
    <citation type="submission" date="2022-01" db="UniProtKB">
        <authorList>
            <consortium name="EnsemblMetazoa"/>
        </authorList>
    </citation>
    <scope>IDENTIFICATION</scope>
</reference>
<evidence type="ECO:0000256" key="1">
    <source>
        <dbReference type="ARBA" id="ARBA00022518"/>
    </source>
</evidence>
<evidence type="ECO:0000256" key="9">
    <source>
        <dbReference type="ARBA" id="ARBA00041012"/>
    </source>
</evidence>
<dbReference type="InterPro" id="IPR013151">
    <property type="entry name" value="Immunoglobulin_dom"/>
</dbReference>
<dbReference type="GeneID" id="106661466"/>
<organism evidence="14 15">
    <name type="scientific">Cimex lectularius</name>
    <name type="common">Bed bug</name>
    <name type="synonym">Acanthia lectularia</name>
    <dbReference type="NCBI Taxonomy" id="79782"/>
    <lineage>
        <taxon>Eukaryota</taxon>
        <taxon>Metazoa</taxon>
        <taxon>Ecdysozoa</taxon>
        <taxon>Arthropoda</taxon>
        <taxon>Hexapoda</taxon>
        <taxon>Insecta</taxon>
        <taxon>Pterygota</taxon>
        <taxon>Neoptera</taxon>
        <taxon>Paraneoptera</taxon>
        <taxon>Hemiptera</taxon>
        <taxon>Heteroptera</taxon>
        <taxon>Panheteroptera</taxon>
        <taxon>Cimicomorpha</taxon>
        <taxon>Cimicidae</taxon>
        <taxon>Cimex</taxon>
    </lineage>
</organism>
<dbReference type="InterPro" id="IPR003599">
    <property type="entry name" value="Ig_sub"/>
</dbReference>
<evidence type="ECO:0000256" key="6">
    <source>
        <dbReference type="ARBA" id="ARBA00023258"/>
    </source>
</evidence>
<dbReference type="CDD" id="cd00096">
    <property type="entry name" value="Ig"/>
    <property type="match status" value="1"/>
</dbReference>
<feature type="signal peptide" evidence="12">
    <location>
        <begin position="1"/>
        <end position="19"/>
    </location>
</feature>
<evidence type="ECO:0000313" key="14">
    <source>
        <dbReference type="EnsemblMetazoa" id="XP_014240371.1"/>
    </source>
</evidence>
<dbReference type="Proteomes" id="UP000494040">
    <property type="component" value="Unassembled WGS sequence"/>
</dbReference>
<keyword evidence="7" id="KW-0393">Immunoglobulin domain</keyword>
<dbReference type="InterPro" id="IPR015621">
    <property type="entry name" value="IL-1_rcpt_fam"/>
</dbReference>
<feature type="domain" description="Ig-like" evidence="13">
    <location>
        <begin position="36"/>
        <end position="125"/>
    </location>
</feature>
<evidence type="ECO:0000256" key="7">
    <source>
        <dbReference type="ARBA" id="ARBA00023319"/>
    </source>
</evidence>
<keyword evidence="4" id="KW-1015">Disulfide bond</keyword>
<evidence type="ECO:0000256" key="10">
    <source>
        <dbReference type="ARBA" id="ARBA00045444"/>
    </source>
</evidence>
<name>A0A8I6R791_CIMLE</name>
<evidence type="ECO:0000256" key="3">
    <source>
        <dbReference type="ARBA" id="ARBA00022830"/>
    </source>
</evidence>
<keyword evidence="12" id="KW-0732">Signal</keyword>
<dbReference type="KEGG" id="clec:106661466"/>
<dbReference type="AlphaFoldDB" id="A0A8I6R791"/>
<dbReference type="EnsemblMetazoa" id="XM_014384885.2">
    <property type="protein sequence ID" value="XP_014240371.1"/>
    <property type="gene ID" value="LOC106661466"/>
</dbReference>
<dbReference type="RefSeq" id="XP_014240371.1">
    <property type="nucleotide sequence ID" value="XM_014384885.2"/>
</dbReference>
<dbReference type="PANTHER" id="PTHR11890">
    <property type="entry name" value="INTERLEUKIN-1 RECEPTOR FAMILY MEMBER"/>
    <property type="match status" value="1"/>
</dbReference>
<keyword evidence="11" id="KW-1133">Transmembrane helix</keyword>
<keyword evidence="11" id="KW-0812">Transmembrane</keyword>
<comment type="function">
    <text evidence="10">Counteracts the antiviral effects of host IFN-alpha/beta and key IFN-inducible proteins involved in viral RNA degradation suxh as host OAS1. Acts as a soluble IFN-alpha receptor and thus inhibits the interaction between host IFN-alpha and its receptor.</text>
</comment>
<keyword evidence="1" id="KW-0244">Early protein</keyword>
<dbReference type="InterPro" id="IPR036179">
    <property type="entry name" value="Ig-like_dom_sf"/>
</dbReference>
<evidence type="ECO:0000256" key="8">
    <source>
        <dbReference type="ARBA" id="ARBA00038761"/>
    </source>
</evidence>
<dbReference type="Gene3D" id="3.40.50.10140">
    <property type="entry name" value="Toll/interleukin-1 receptor homology (TIR) domain"/>
    <property type="match status" value="1"/>
</dbReference>
<evidence type="ECO:0000259" key="13">
    <source>
        <dbReference type="PROSITE" id="PS50835"/>
    </source>
</evidence>
<dbReference type="SMART" id="SM00409">
    <property type="entry name" value="IG"/>
    <property type="match status" value="2"/>
</dbReference>
<dbReference type="PANTHER" id="PTHR11890:SF44">
    <property type="entry name" value="X-LINKED INTERLEUKIN-1 RECEPTOR ACCESSORY PROTEIN-LIKE 2"/>
    <property type="match status" value="1"/>
</dbReference>
<evidence type="ECO:0000313" key="15">
    <source>
        <dbReference type="Proteomes" id="UP000494040"/>
    </source>
</evidence>
<dbReference type="SUPFAM" id="SSF48726">
    <property type="entry name" value="Immunoglobulin"/>
    <property type="match status" value="2"/>
</dbReference>
<feature type="domain" description="Ig-like" evidence="13">
    <location>
        <begin position="139"/>
        <end position="241"/>
    </location>
</feature>
<dbReference type="InterPro" id="IPR013783">
    <property type="entry name" value="Ig-like_fold"/>
</dbReference>
<sequence>MNQQAVCCLVVLLVALASAKVDFCEDNQLPSSKKSPTLQFTKEQSVWEYAVDSKFKSLHCCAKGYLSIEWFKDGKAYPWPGDVSSFIIYPESENQTIYTKALRASDAGNYSCRIHNDTQHFLHITELKVFDSSGYMEKPLATYRPPAISSAVIGEEKRVFCEAFVGDIDLPDATSEVSWLKKGNSTLENPHIKVEQVQRENGQIVGAYLIISKVEWSDLGTYTCTISNTGDQKIMMETHLKVFTEGSEQHCFQNHKTLIVVAFILSLLCLAGLYIFTFFKRNDTTLNRLWMKMTENAPFNKQSRFKSGIVIIHAENDGAFVEEAISPLVKAQTGFFIFTQKVNNNNELFEETKELCRNVQRTIIILSRNLTNEWSREGINRTLGNLIMKEPTYLVVLLESLPEPEDKLTVPYFEKVSNKFNLLLWDDASTGNHIFSTNDQAPQPILHRLEHREPHSPFDIFHLSRNRSSEVHV</sequence>
<evidence type="ECO:0000256" key="4">
    <source>
        <dbReference type="ARBA" id="ARBA00023157"/>
    </source>
</evidence>
<evidence type="ECO:0000256" key="12">
    <source>
        <dbReference type="SAM" id="SignalP"/>
    </source>
</evidence>